<dbReference type="Proteomes" id="UP000824156">
    <property type="component" value="Unassembled WGS sequence"/>
</dbReference>
<dbReference type="GO" id="GO:0015232">
    <property type="term" value="F:heme transmembrane transporter activity"/>
    <property type="evidence" value="ECO:0007669"/>
    <property type="project" value="InterPro"/>
</dbReference>
<gene>
    <name evidence="7" type="ORF">H9853_01875</name>
</gene>
<protein>
    <submittedName>
        <fullName evidence="7">Heme exporter protein CcmB</fullName>
    </submittedName>
</protein>
<organism evidence="7 8">
    <name type="scientific">Candidatus Sphingobacterium stercoripullorum</name>
    <dbReference type="NCBI Taxonomy" id="2838759"/>
    <lineage>
        <taxon>Bacteria</taxon>
        <taxon>Pseudomonadati</taxon>
        <taxon>Bacteroidota</taxon>
        <taxon>Sphingobacteriia</taxon>
        <taxon>Sphingobacteriales</taxon>
        <taxon>Sphingobacteriaceae</taxon>
        <taxon>Sphingobacterium</taxon>
    </lineage>
</organism>
<comment type="caution">
    <text evidence="7">The sequence shown here is derived from an EMBL/GenBank/DDBJ whole genome shotgun (WGS) entry which is preliminary data.</text>
</comment>
<comment type="subcellular location">
    <subcellularLocation>
        <location evidence="1">Membrane</location>
        <topology evidence="1">Multi-pass membrane protein</topology>
    </subcellularLocation>
</comment>
<evidence type="ECO:0000256" key="4">
    <source>
        <dbReference type="ARBA" id="ARBA00022989"/>
    </source>
</evidence>
<evidence type="ECO:0000256" key="3">
    <source>
        <dbReference type="ARBA" id="ARBA00022692"/>
    </source>
</evidence>
<feature type="transmembrane region" description="Helical" evidence="6">
    <location>
        <begin position="125"/>
        <end position="146"/>
    </location>
</feature>
<dbReference type="EMBL" id="DXEZ01000052">
    <property type="protein sequence ID" value="HIX53748.1"/>
    <property type="molecule type" value="Genomic_DNA"/>
</dbReference>
<dbReference type="GO" id="GO:0017004">
    <property type="term" value="P:cytochrome complex assembly"/>
    <property type="evidence" value="ECO:0007669"/>
    <property type="project" value="InterPro"/>
</dbReference>
<reference evidence="7" key="2">
    <citation type="submission" date="2021-04" db="EMBL/GenBank/DDBJ databases">
        <authorList>
            <person name="Gilroy R."/>
        </authorList>
    </citation>
    <scope>NUCLEOTIDE SEQUENCE</scope>
    <source>
        <strain evidence="7">1719</strain>
    </source>
</reference>
<evidence type="ECO:0000256" key="5">
    <source>
        <dbReference type="ARBA" id="ARBA00023136"/>
    </source>
</evidence>
<evidence type="ECO:0000313" key="7">
    <source>
        <dbReference type="EMBL" id="HIX53748.1"/>
    </source>
</evidence>
<feature type="transmembrane region" description="Helical" evidence="6">
    <location>
        <begin position="196"/>
        <end position="217"/>
    </location>
</feature>
<accession>A0A9D1W795</accession>
<name>A0A9D1W795_9SPHI</name>
<evidence type="ECO:0000256" key="1">
    <source>
        <dbReference type="ARBA" id="ARBA00004141"/>
    </source>
</evidence>
<dbReference type="Pfam" id="PF03379">
    <property type="entry name" value="CcmB"/>
    <property type="match status" value="1"/>
</dbReference>
<keyword evidence="5 6" id="KW-0472">Membrane</keyword>
<keyword evidence="3 6" id="KW-0812">Transmembrane</keyword>
<evidence type="ECO:0000256" key="6">
    <source>
        <dbReference type="SAM" id="Phobius"/>
    </source>
</evidence>
<comment type="similarity">
    <text evidence="2">Belongs to the CcmB/CycW/HelB family.</text>
</comment>
<proteinExistence type="inferred from homology"/>
<evidence type="ECO:0000313" key="8">
    <source>
        <dbReference type="Proteomes" id="UP000824156"/>
    </source>
</evidence>
<feature type="transmembrane region" description="Helical" evidence="6">
    <location>
        <begin position="23"/>
        <end position="43"/>
    </location>
</feature>
<sequence>MELLRQVQTLVYKDALLELRSKHAINGIILYVVSTVFLCFQAFNTVDSVVWNTLFWIILLFAAINGVSRSFSAESSNRNLYYYTLASPKAIILAKTVYNILLMTLLCIIAFSVYTLTFKSPVQDLLFYILAIWLGSISFATILTMVSAISSRANGNSTLISILGFPLILPLLMVLIKFSMQSLQGMERMQSLNEILLLVFINVATIAISLLLFPYLWKD</sequence>
<feature type="transmembrane region" description="Helical" evidence="6">
    <location>
        <begin position="158"/>
        <end position="176"/>
    </location>
</feature>
<feature type="transmembrane region" description="Helical" evidence="6">
    <location>
        <begin position="49"/>
        <end position="71"/>
    </location>
</feature>
<evidence type="ECO:0000256" key="2">
    <source>
        <dbReference type="ARBA" id="ARBA00010544"/>
    </source>
</evidence>
<feature type="transmembrane region" description="Helical" evidence="6">
    <location>
        <begin position="92"/>
        <end position="113"/>
    </location>
</feature>
<dbReference type="InterPro" id="IPR003544">
    <property type="entry name" value="Cyt_c_biogenesis_CcmB"/>
</dbReference>
<reference evidence="7" key="1">
    <citation type="journal article" date="2021" name="PeerJ">
        <title>Extensive microbial diversity within the chicken gut microbiome revealed by metagenomics and culture.</title>
        <authorList>
            <person name="Gilroy R."/>
            <person name="Ravi A."/>
            <person name="Getino M."/>
            <person name="Pursley I."/>
            <person name="Horton D.L."/>
            <person name="Alikhan N.F."/>
            <person name="Baker D."/>
            <person name="Gharbi K."/>
            <person name="Hall N."/>
            <person name="Watson M."/>
            <person name="Adriaenssens E.M."/>
            <person name="Foster-Nyarko E."/>
            <person name="Jarju S."/>
            <person name="Secka A."/>
            <person name="Antonio M."/>
            <person name="Oren A."/>
            <person name="Chaudhuri R.R."/>
            <person name="La Ragione R."/>
            <person name="Hildebrand F."/>
            <person name="Pallen M.J."/>
        </authorList>
    </citation>
    <scope>NUCLEOTIDE SEQUENCE</scope>
    <source>
        <strain evidence="7">1719</strain>
    </source>
</reference>
<dbReference type="GO" id="GO:0016020">
    <property type="term" value="C:membrane"/>
    <property type="evidence" value="ECO:0007669"/>
    <property type="project" value="UniProtKB-SubCell"/>
</dbReference>
<dbReference type="AlphaFoldDB" id="A0A9D1W795"/>
<keyword evidence="4 6" id="KW-1133">Transmembrane helix</keyword>